<dbReference type="EMBL" id="JADOGI010000071">
    <property type="protein sequence ID" value="MBF8188625.1"/>
    <property type="molecule type" value="Genomic_DNA"/>
</dbReference>
<name>A0A931ABP4_9ACTN</name>
<comment type="caution">
    <text evidence="1">The sequence shown here is derived from an EMBL/GenBank/DDBJ whole genome shotgun (WGS) entry which is preliminary data.</text>
</comment>
<organism evidence="1 2">
    <name type="scientific">Nonomuraea cypriaca</name>
    <dbReference type="NCBI Taxonomy" id="1187855"/>
    <lineage>
        <taxon>Bacteria</taxon>
        <taxon>Bacillati</taxon>
        <taxon>Actinomycetota</taxon>
        <taxon>Actinomycetes</taxon>
        <taxon>Streptosporangiales</taxon>
        <taxon>Streptosporangiaceae</taxon>
        <taxon>Nonomuraea</taxon>
    </lineage>
</organism>
<proteinExistence type="predicted"/>
<dbReference type="AlphaFoldDB" id="A0A931ABP4"/>
<protein>
    <submittedName>
        <fullName evidence="1">Uncharacterized protein</fullName>
    </submittedName>
</protein>
<evidence type="ECO:0000313" key="1">
    <source>
        <dbReference type="EMBL" id="MBF8188625.1"/>
    </source>
</evidence>
<accession>A0A931ABP4</accession>
<gene>
    <name evidence="1" type="ORF">ITP53_23430</name>
</gene>
<keyword evidence="2" id="KW-1185">Reference proteome</keyword>
<reference evidence="1" key="1">
    <citation type="submission" date="2020-11" db="EMBL/GenBank/DDBJ databases">
        <title>Whole-genome analyses of Nonomuraea sp. K274.</title>
        <authorList>
            <person name="Veyisoglu A."/>
        </authorList>
    </citation>
    <scope>NUCLEOTIDE SEQUENCE</scope>
    <source>
        <strain evidence="1">K274</strain>
    </source>
</reference>
<dbReference type="RefSeq" id="WP_195897574.1">
    <property type="nucleotide sequence ID" value="NZ_JADOGI010000071.1"/>
</dbReference>
<evidence type="ECO:0000313" key="2">
    <source>
        <dbReference type="Proteomes" id="UP000605361"/>
    </source>
</evidence>
<sequence length="108" mass="11505">MSSLPEIADAMWTAVSDGSLERAGAFGTEAAANATGRLWARLRDHRKRKGQAERPDNREELHASLLELLTADAEARSLAALIRADQSVVNVFHGSVTVDGGTIGIHNG</sequence>
<dbReference type="Proteomes" id="UP000605361">
    <property type="component" value="Unassembled WGS sequence"/>
</dbReference>